<evidence type="ECO:0000313" key="3">
    <source>
        <dbReference type="Proteomes" id="UP000254124"/>
    </source>
</evidence>
<name>A0A379S475_SALER</name>
<feature type="compositionally biased region" description="Basic and acidic residues" evidence="1">
    <location>
        <begin position="58"/>
        <end position="89"/>
    </location>
</feature>
<dbReference type="AlphaFoldDB" id="A0A379S475"/>
<reference evidence="2 3" key="1">
    <citation type="submission" date="2018-06" db="EMBL/GenBank/DDBJ databases">
        <authorList>
            <consortium name="Pathogen Informatics"/>
            <person name="Doyle S."/>
        </authorList>
    </citation>
    <scope>NUCLEOTIDE SEQUENCE [LARGE SCALE GENOMIC DNA]</scope>
    <source>
        <strain evidence="2 3">NCTC7295</strain>
    </source>
</reference>
<feature type="region of interest" description="Disordered" evidence="1">
    <location>
        <begin position="54"/>
        <end position="111"/>
    </location>
</feature>
<evidence type="ECO:0000313" key="2">
    <source>
        <dbReference type="EMBL" id="SUG14775.1"/>
    </source>
</evidence>
<organism evidence="2 3">
    <name type="scientific">Salmonella enterica subsp. arizonae</name>
    <dbReference type="NCBI Taxonomy" id="59203"/>
    <lineage>
        <taxon>Bacteria</taxon>
        <taxon>Pseudomonadati</taxon>
        <taxon>Pseudomonadota</taxon>
        <taxon>Gammaproteobacteria</taxon>
        <taxon>Enterobacterales</taxon>
        <taxon>Enterobacteriaceae</taxon>
        <taxon>Salmonella</taxon>
    </lineage>
</organism>
<dbReference type="EMBL" id="UGWZ01000001">
    <property type="protein sequence ID" value="SUG14775.1"/>
    <property type="molecule type" value="Genomic_DNA"/>
</dbReference>
<sequence>MAAVLDELVLALDIESKDFTAGEQAAHAALDRLTAAMERVADVFELGQKQASNALEKTGSDADKAARETEAAGERTGKALKKTSSDADKAASGMEQAGKRTGDAIANTGKKAEKTAKGMEAAGKRASTFFSGIRTQILALAGVTLTLGGIKSLVTGFAGDLNRLSISSDAFGMKAKHLDGWIRAGQANGTDAGEITGAFSRITDAKAAFKAGKSFDPVLQDLFSGCSPCGCQC</sequence>
<evidence type="ECO:0008006" key="4">
    <source>
        <dbReference type="Google" id="ProtNLM"/>
    </source>
</evidence>
<accession>A0A379S475</accession>
<gene>
    <name evidence="2" type="ORF">NCTC7295_02421</name>
</gene>
<proteinExistence type="predicted"/>
<dbReference type="Proteomes" id="UP000254124">
    <property type="component" value="Unassembled WGS sequence"/>
</dbReference>
<evidence type="ECO:0000256" key="1">
    <source>
        <dbReference type="SAM" id="MobiDB-lite"/>
    </source>
</evidence>
<protein>
    <recommendedName>
        <fullName evidence="4">Lytic transglycosylase domain-containing protein</fullName>
    </recommendedName>
</protein>